<dbReference type="PANTHER" id="PTHR48084">
    <property type="entry name" value="2-OXOGLUTARATE OXIDOREDUCTASE SUBUNIT KORB-RELATED"/>
    <property type="match status" value="1"/>
</dbReference>
<dbReference type="GO" id="GO:0030976">
    <property type="term" value="F:thiamine pyrophosphate binding"/>
    <property type="evidence" value="ECO:0007669"/>
    <property type="project" value="InterPro"/>
</dbReference>
<evidence type="ECO:0000259" key="3">
    <source>
        <dbReference type="Pfam" id="PF02775"/>
    </source>
</evidence>
<dbReference type="PANTHER" id="PTHR48084:SF3">
    <property type="entry name" value="SUBUNIT OF PYRUVATE:FLAVODOXIN OXIDOREDUCTASE"/>
    <property type="match status" value="1"/>
</dbReference>
<protein>
    <submittedName>
        <fullName evidence="4">2-oxoglutarate synthase</fullName>
    </submittedName>
</protein>
<dbReference type="Proteomes" id="UP000228689">
    <property type="component" value="Unassembled WGS sequence"/>
</dbReference>
<keyword evidence="1" id="KW-0560">Oxidoreductase</keyword>
<dbReference type="AlphaFoldDB" id="A0A2M7RF02"/>
<evidence type="ECO:0000256" key="2">
    <source>
        <dbReference type="ARBA" id="ARBA00023052"/>
    </source>
</evidence>
<dbReference type="GO" id="GO:0000287">
    <property type="term" value="F:magnesium ion binding"/>
    <property type="evidence" value="ECO:0007669"/>
    <property type="project" value="InterPro"/>
</dbReference>
<dbReference type="Pfam" id="PF02775">
    <property type="entry name" value="TPP_enzyme_C"/>
    <property type="match status" value="1"/>
</dbReference>
<dbReference type="EMBL" id="PFMC01000013">
    <property type="protein sequence ID" value="PIY95328.1"/>
    <property type="molecule type" value="Genomic_DNA"/>
</dbReference>
<dbReference type="InterPro" id="IPR011766">
    <property type="entry name" value="TPP_enzyme_TPP-bd"/>
</dbReference>
<dbReference type="SUPFAM" id="SSF52518">
    <property type="entry name" value="Thiamin diphosphate-binding fold (THDP-binding)"/>
    <property type="match status" value="1"/>
</dbReference>
<dbReference type="GO" id="GO:0016625">
    <property type="term" value="F:oxidoreductase activity, acting on the aldehyde or oxo group of donors, iron-sulfur protein as acceptor"/>
    <property type="evidence" value="ECO:0007669"/>
    <property type="project" value="UniProtKB-ARBA"/>
</dbReference>
<organism evidence="4 5">
    <name type="scientific">Candidatus Komeilibacteria bacterium CG_4_10_14_0_8_um_filter_37_78</name>
    <dbReference type="NCBI Taxonomy" id="1974471"/>
    <lineage>
        <taxon>Bacteria</taxon>
        <taxon>Candidatus Komeiliibacteriota</taxon>
    </lineage>
</organism>
<dbReference type="InterPro" id="IPR000399">
    <property type="entry name" value="TPP-bd_CS"/>
</dbReference>
<dbReference type="GO" id="GO:0045333">
    <property type="term" value="P:cellular respiration"/>
    <property type="evidence" value="ECO:0007669"/>
    <property type="project" value="UniProtKB-ARBA"/>
</dbReference>
<accession>A0A2M7RF02</accession>
<reference evidence="5" key="1">
    <citation type="submission" date="2017-09" db="EMBL/GenBank/DDBJ databases">
        <title>Depth-based differentiation of microbial function through sediment-hosted aquifers and enrichment of novel symbionts in the deep terrestrial subsurface.</title>
        <authorList>
            <person name="Probst A.J."/>
            <person name="Ladd B."/>
            <person name="Jarett J.K."/>
            <person name="Geller-Mcgrath D.E."/>
            <person name="Sieber C.M.K."/>
            <person name="Emerson J.B."/>
            <person name="Anantharaman K."/>
            <person name="Thomas B.C."/>
            <person name="Malmstrom R."/>
            <person name="Stieglmeier M."/>
            <person name="Klingl A."/>
            <person name="Woyke T."/>
            <person name="Ryan C.M."/>
            <person name="Banfield J.F."/>
        </authorList>
    </citation>
    <scope>NUCLEOTIDE SEQUENCE [LARGE SCALE GENOMIC DNA]</scope>
</reference>
<feature type="domain" description="Thiamine pyrophosphate enzyme TPP-binding" evidence="3">
    <location>
        <begin position="60"/>
        <end position="204"/>
    </location>
</feature>
<sequence length="242" mass="26870">MSDLTVPKCWKLSSKPHNFCPGCGYPIMYKALGENIDEMKLQNKTFIGLDIGCALLSWDFFNVDTMQTHHGRTIPVVVGFKKVQPDSVGIAIVGDGGGYAIGAQHLINARMRNEPMTVIVVNNAVYGMTGGQEAPTSLPGQITSTSVTGADQHIIQGSRMLTEMLDDEVYIARGSVDNLIQLKTFIKRALEWQINKKGFSLVEVLSFCPTNWHTDAKQTRAFLNTMKQRYPVGEFKLKKNKE</sequence>
<keyword evidence="2" id="KW-0786">Thiamine pyrophosphate</keyword>
<dbReference type="Gene3D" id="3.40.50.970">
    <property type="match status" value="1"/>
</dbReference>
<comment type="caution">
    <text evidence="4">The sequence shown here is derived from an EMBL/GenBank/DDBJ whole genome shotgun (WGS) entry which is preliminary data.</text>
</comment>
<evidence type="ECO:0000256" key="1">
    <source>
        <dbReference type="ARBA" id="ARBA00023002"/>
    </source>
</evidence>
<gene>
    <name evidence="4" type="ORF">COY67_00535</name>
</gene>
<dbReference type="InterPro" id="IPR029061">
    <property type="entry name" value="THDP-binding"/>
</dbReference>
<name>A0A2M7RF02_9BACT</name>
<evidence type="ECO:0000313" key="4">
    <source>
        <dbReference type="EMBL" id="PIY95328.1"/>
    </source>
</evidence>
<dbReference type="PROSITE" id="PS00187">
    <property type="entry name" value="TPP_ENZYMES"/>
    <property type="match status" value="1"/>
</dbReference>
<evidence type="ECO:0000313" key="5">
    <source>
        <dbReference type="Proteomes" id="UP000228689"/>
    </source>
</evidence>
<dbReference type="InterPro" id="IPR051457">
    <property type="entry name" value="2-oxoacid:Fd_oxidoreductase"/>
</dbReference>
<proteinExistence type="predicted"/>